<evidence type="ECO:0000256" key="11">
    <source>
        <dbReference type="ARBA" id="ARBA00022840"/>
    </source>
</evidence>
<feature type="transmembrane region" description="Helical" evidence="21">
    <location>
        <begin position="1245"/>
        <end position="1264"/>
    </location>
</feature>
<evidence type="ECO:0000256" key="13">
    <source>
        <dbReference type="ARBA" id="ARBA00022989"/>
    </source>
</evidence>
<evidence type="ECO:0000256" key="15">
    <source>
        <dbReference type="ARBA" id="ARBA00023180"/>
    </source>
</evidence>
<keyword evidence="12" id="KW-1278">Translocase</keyword>
<dbReference type="SMART" id="SM00382">
    <property type="entry name" value="AAA"/>
    <property type="match status" value="2"/>
</dbReference>
<evidence type="ECO:0000256" key="8">
    <source>
        <dbReference type="ARBA" id="ARBA00022737"/>
    </source>
</evidence>
<evidence type="ECO:0000256" key="2">
    <source>
        <dbReference type="ARBA" id="ARBA00004608"/>
    </source>
</evidence>
<keyword evidence="11" id="KW-0067">ATP-binding</keyword>
<feature type="transmembrane region" description="Helical" evidence="21">
    <location>
        <begin position="285"/>
        <end position="308"/>
    </location>
</feature>
<evidence type="ECO:0000256" key="20">
    <source>
        <dbReference type="SAM" id="MobiDB-lite"/>
    </source>
</evidence>
<evidence type="ECO:0000313" key="23">
    <source>
        <dbReference type="Ensembl" id="ENSSCAP00000016109.1"/>
    </source>
</evidence>
<dbReference type="InterPro" id="IPR026082">
    <property type="entry name" value="ABCA"/>
</dbReference>
<comment type="similarity">
    <text evidence="3">Belongs to the ABC transporter superfamily. ABCA family.</text>
</comment>
<dbReference type="FunFam" id="3.40.50.300:FF:000511">
    <property type="entry name" value="ATP-binding cassette, sub-family A (ABC1), member 2"/>
    <property type="match status" value="1"/>
</dbReference>
<comment type="subcellular location">
    <subcellularLocation>
        <location evidence="2">Endosome membrane</location>
    </subcellularLocation>
    <subcellularLocation>
        <location evidence="1">Lysosome membrane</location>
        <topology evidence="1">Multi-pass membrane protein</topology>
    </subcellularLocation>
</comment>
<dbReference type="CDD" id="cd03263">
    <property type="entry name" value="ABC_subfamily_A"/>
    <property type="match status" value="2"/>
</dbReference>
<evidence type="ECO:0000256" key="14">
    <source>
        <dbReference type="ARBA" id="ARBA00023136"/>
    </source>
</evidence>
<feature type="transmembrane region" description="Helical" evidence="21">
    <location>
        <begin position="208"/>
        <end position="229"/>
    </location>
</feature>
<keyword evidence="5" id="KW-0488">Methylation</keyword>
<dbReference type="GO" id="GO:0005765">
    <property type="term" value="C:lysosomal membrane"/>
    <property type="evidence" value="ECO:0007669"/>
    <property type="project" value="UniProtKB-SubCell"/>
</dbReference>
<dbReference type="SUPFAM" id="SSF52540">
    <property type="entry name" value="P-loop containing nucleoside triphosphate hydrolases"/>
    <property type="match status" value="2"/>
</dbReference>
<organism evidence="23 24">
    <name type="scientific">Serinus canaria</name>
    <name type="common">Island canary</name>
    <name type="synonym">Fringilla canaria</name>
    <dbReference type="NCBI Taxonomy" id="9135"/>
    <lineage>
        <taxon>Eukaryota</taxon>
        <taxon>Metazoa</taxon>
        <taxon>Chordata</taxon>
        <taxon>Craniata</taxon>
        <taxon>Vertebrata</taxon>
        <taxon>Euteleostomi</taxon>
        <taxon>Archelosauria</taxon>
        <taxon>Archosauria</taxon>
        <taxon>Dinosauria</taxon>
        <taxon>Saurischia</taxon>
        <taxon>Theropoda</taxon>
        <taxon>Coelurosauria</taxon>
        <taxon>Aves</taxon>
        <taxon>Neognathae</taxon>
        <taxon>Neoaves</taxon>
        <taxon>Telluraves</taxon>
        <taxon>Australaves</taxon>
        <taxon>Passeriformes</taxon>
        <taxon>Passeroidea</taxon>
        <taxon>Fringillidae</taxon>
        <taxon>Carduelinae</taxon>
        <taxon>Serinus</taxon>
    </lineage>
</organism>
<feature type="transmembrane region" description="Helical" evidence="21">
    <location>
        <begin position="249"/>
        <end position="273"/>
    </location>
</feature>
<dbReference type="FunFam" id="3.40.50.300:FF:000612">
    <property type="entry name" value="ATP-binding cassette, sub-family A (ABC1), member 2"/>
    <property type="match status" value="1"/>
</dbReference>
<evidence type="ECO:0000256" key="1">
    <source>
        <dbReference type="ARBA" id="ARBA00004155"/>
    </source>
</evidence>
<evidence type="ECO:0000256" key="4">
    <source>
        <dbReference type="ARBA" id="ARBA00022448"/>
    </source>
</evidence>
<feature type="transmembrane region" description="Helical" evidence="21">
    <location>
        <begin position="1276"/>
        <end position="1301"/>
    </location>
</feature>
<feature type="domain" description="ABC transporter" evidence="22">
    <location>
        <begin position="467"/>
        <end position="698"/>
    </location>
</feature>
<name>A0A8C9UF48_SERCA</name>
<evidence type="ECO:0000259" key="22">
    <source>
        <dbReference type="PROSITE" id="PS50893"/>
    </source>
</evidence>
<evidence type="ECO:0000313" key="24">
    <source>
        <dbReference type="Proteomes" id="UP000694409"/>
    </source>
</evidence>
<dbReference type="GO" id="GO:0016887">
    <property type="term" value="F:ATP hydrolysis activity"/>
    <property type="evidence" value="ECO:0007669"/>
    <property type="project" value="InterPro"/>
</dbReference>
<keyword evidence="15" id="KW-0325">Glycoprotein</keyword>
<evidence type="ECO:0000256" key="6">
    <source>
        <dbReference type="ARBA" id="ARBA00022553"/>
    </source>
</evidence>
<keyword evidence="10" id="KW-0967">Endosome</keyword>
<dbReference type="GO" id="GO:0051247">
    <property type="term" value="P:positive regulation of protein metabolic process"/>
    <property type="evidence" value="ECO:0007669"/>
    <property type="project" value="UniProtKB-ARBA"/>
</dbReference>
<keyword evidence="4" id="KW-0813">Transport</keyword>
<keyword evidence="9" id="KW-0547">Nucleotide-binding</keyword>
<evidence type="ECO:0000256" key="3">
    <source>
        <dbReference type="ARBA" id="ARBA00008869"/>
    </source>
</evidence>
<keyword evidence="24" id="KW-1185">Reference proteome</keyword>
<dbReference type="GO" id="GO:0010556">
    <property type="term" value="P:regulation of macromolecule biosynthetic process"/>
    <property type="evidence" value="ECO:0007669"/>
    <property type="project" value="UniProtKB-ARBA"/>
</dbReference>
<dbReference type="InterPro" id="IPR003439">
    <property type="entry name" value="ABC_transporter-like_ATP-bd"/>
</dbReference>
<keyword evidence="7 21" id="KW-0812">Transmembrane</keyword>
<keyword evidence="13 21" id="KW-1133">Transmembrane helix</keyword>
<evidence type="ECO:0000256" key="9">
    <source>
        <dbReference type="ARBA" id="ARBA00022741"/>
    </source>
</evidence>
<comment type="function">
    <text evidence="17">Probable lipid transporter that modulates cholesterol sequestration in the late endosome/lysosome by regulating the intracellular sphingolipid metabolism, in turn participates in cholesterol homeostasis. May alter the transbilayer distribution of ceramide in the intraluminal membrane lipid bilayer, favoring its retention in the outer leaflet that results in increased acid ceramidase activity in the late endosome/lysosome, facilitating ceramide deacylation to sphingosine leading to the sequestration of free cholesterol in lysosomes. In addition regulates amyloid-beta production either by activating a signaling pathway that regulates amyloid precursor protein transcription through the modulation of sphingolipid metabolism or through its role in gamma-secretase processing of APP. May play a role in myelin formation.</text>
</comment>
<reference evidence="23" key="2">
    <citation type="submission" date="2025-09" db="UniProtKB">
        <authorList>
            <consortium name="Ensembl"/>
        </authorList>
    </citation>
    <scope>IDENTIFICATION</scope>
</reference>
<dbReference type="InterPro" id="IPR013525">
    <property type="entry name" value="ABC2_TM"/>
</dbReference>
<feature type="domain" description="ABC transporter" evidence="22">
    <location>
        <begin position="1422"/>
        <end position="1652"/>
    </location>
</feature>
<dbReference type="InterPro" id="IPR017871">
    <property type="entry name" value="ABC_transporter-like_CS"/>
</dbReference>
<dbReference type="PANTHER" id="PTHR19229">
    <property type="entry name" value="ATP-BINDING CASSETTE TRANSPORTER SUBFAMILY A ABCA"/>
    <property type="match status" value="1"/>
</dbReference>
<evidence type="ECO:0000256" key="18">
    <source>
        <dbReference type="ARBA" id="ARBA00068368"/>
    </source>
</evidence>
<evidence type="ECO:0000256" key="12">
    <source>
        <dbReference type="ARBA" id="ARBA00022967"/>
    </source>
</evidence>
<dbReference type="GO" id="GO:0005319">
    <property type="term" value="F:lipid transporter activity"/>
    <property type="evidence" value="ECO:0007669"/>
    <property type="project" value="TreeGrafter"/>
</dbReference>
<dbReference type="Pfam" id="PF00005">
    <property type="entry name" value="ABC_tran"/>
    <property type="match status" value="2"/>
</dbReference>
<evidence type="ECO:0000256" key="16">
    <source>
        <dbReference type="ARBA" id="ARBA00023228"/>
    </source>
</evidence>
<evidence type="ECO:0000256" key="10">
    <source>
        <dbReference type="ARBA" id="ARBA00022753"/>
    </source>
</evidence>
<evidence type="ECO:0000256" key="5">
    <source>
        <dbReference type="ARBA" id="ARBA00022481"/>
    </source>
</evidence>
<evidence type="ECO:0000256" key="7">
    <source>
        <dbReference type="ARBA" id="ARBA00022692"/>
    </source>
</evidence>
<proteinExistence type="inferred from homology"/>
<dbReference type="OMA" id="QYFDSMC"/>
<feature type="transmembrane region" description="Helical" evidence="21">
    <location>
        <begin position="1218"/>
        <end position="1239"/>
    </location>
</feature>
<feature type="compositionally biased region" description="Basic and acidic residues" evidence="20">
    <location>
        <begin position="711"/>
        <end position="724"/>
    </location>
</feature>
<dbReference type="GO" id="GO:0005524">
    <property type="term" value="F:ATP binding"/>
    <property type="evidence" value="ECO:0007669"/>
    <property type="project" value="UniProtKB-KW"/>
</dbReference>
<sequence>MLVGCSDLPPCSLAGSSFTLAWAAKDQGELRRFLIQNLSLPNSTAELLLGSSIDLQEVGDLWALQGVSMPPISSMATLAVPSPSLPVAVGQLMWLALVDSLLLLLPTGVIFQTNRDGSLPPHVMYKIRQNSSFTEKTNEIRRAYWRPGPNTGGRFYFLYGFVWIQDMMERALINTFVGHDVVEPGNYVQMFPYPCYTRDDFLFVIEHMMPLCMVISWVYSVAMMIQHIVTEKEHRLKEVMKMMGLNNAVHWVAWFITGFVQLSISVTALTAILKYGKVLMHSDVLIIWLFLAIYAVATIMFCFLVSVLYSKAKLASACGGIIYFLSYVPYMYVAIREEVAHDKITAFEKCIASLMSTTAFGLGSKYFALYEVAGVGIQWHTFSQSPVEGDDFNLLLSMMMLVVDAMVYGVLTWYIEAVHPGMFGLPRPWYFPFQKSYWLGNGRQRGRDHKPETRGIEEEPTHLPLVVCIDKLTKVYKTDKKLALNKLSLNLYENQVVSFLGHNGAGKTTTMSILTGLFPPTSGSATIYGHDIRTEMDKIRKNLGMCPQHNVLFDRLTVEEHLWFYSQLKSMAEEEIRKEMDKMIEDLELSNKRHCQVQTLSGGMKRKLSVAIAFVGGSRAVILDEPTAGVDPYARRAIWDLILKYKPGRTILLSTHHMDEADLLGDRIAIISHGKLKCCGSPLFLKSTYGDGYKLTVVKKQSDTRNGTGLGKDHPQASQGDREPRVSQFIKKYVASCLLISDTNTELSYILPSEAVKKGCFERLFQHLEQSLEELDLTSFGLMDTTLEEVFLKVSEEDQSLENSDVGTGLPGSPARWGSNCARGLMSLSLPEQEAELEAEDRDLAGRGSFKLEGSWLKLRQFHGLIVKRFHCAKRNTKALFSQILLPAFFVCVAMTPFLSPATPHGPSLNLCPPKAFCMFISWSPGPCLPSHPTLMLSPAAGAGRNLAVSHPFCSSGTVTSAPALPRIIHEPIKCTCSMQGTGFSCPSGVGGHPPQMKVVTGDILTDITGRNVSEYLLYTSDRFRLHRQEGRLGGSVLHHRAGVRTRCLGTPAPGCWLDSATCSSMVPPRRWGAGSYTFLSSALSHRYGALTFGNVQKSIPVFYNNKGYHSMPTYLNALNNAILRANLPKSKGNPAAYGITVTNHPMNKTSASLSLDYLLQGTDVVIAIFIIVAMSFVPASFVVFLVAEKATKAKHLQFVSGCDPVIYWLANYMWDMLNYLVPATCCIIILFVFDLPAYTSPTNFPAVLSLFLLYGWSITPIMYPASFWFEVPSSAYVFLIVINLFIGITATVATFLLQLFEHDKDLKVVNSYLKSCFLVFPNYNLGHGLMEMVSPAALCSSSYSGQFDKMKSPFEWDIVTRGLVAMTIEGFVGFFITIMCQYNFFRKPQRLPVSTKPIEDDIDVANERHRVLRGDADNDMLKIENLTKIGRILAVDRLCVGVRPGECFGLLGVNGAGKTTTFKMLTGDESTTGGEAFINGHSILKELLQVQQSLGYCPQFDALFDELTAQEHLELYTRLRGIPWKDEERVGLWWALKKLELTKYADKPASTYSGGNKRKLSTAIALIGYPAFIFLDEPTTGMDPKARRFLWNLILDVIKTGRSVVLTSHSMEECEALCTRLAIMVNGRLKCLGSIQHLKNRFGDGYMITVRTKSSLNVKEVVRFFNRNFPEAVLKERHHTKAQYQLKSDQISLAQVFSKMEQVVDVLGIEDYSVSQTTLDNVRLGTAWAAGCLSPGSAKVPGRISLWGRGWS</sequence>
<dbReference type="Pfam" id="PF12698">
    <property type="entry name" value="ABC2_membrane_3"/>
    <property type="match status" value="2"/>
</dbReference>
<feature type="transmembrane region" description="Helical" evidence="21">
    <location>
        <begin position="347"/>
        <end position="368"/>
    </location>
</feature>
<gene>
    <name evidence="23" type="primary">ABCA2</name>
</gene>
<dbReference type="Ensembl" id="ENSSCAT00000018059.1">
    <property type="protein sequence ID" value="ENSSCAP00000016109.1"/>
    <property type="gene ID" value="ENSSCAG00000010900.1"/>
</dbReference>
<accession>A0A8C9UF48</accession>
<dbReference type="Pfam" id="PF23321">
    <property type="entry name" value="R1_ABCA1"/>
    <property type="match status" value="1"/>
</dbReference>
<dbReference type="GeneTree" id="ENSGT00940000158560"/>
<feature type="transmembrane region" description="Helical" evidence="21">
    <location>
        <begin position="1165"/>
        <end position="1188"/>
    </location>
</feature>
<dbReference type="InterPro" id="IPR027417">
    <property type="entry name" value="P-loop_NTPase"/>
</dbReference>
<dbReference type="Gene3D" id="3.40.50.300">
    <property type="entry name" value="P-loop containing nucleotide triphosphate hydrolases"/>
    <property type="match status" value="2"/>
</dbReference>
<dbReference type="PROSITE" id="PS50893">
    <property type="entry name" value="ABC_TRANSPORTER_2"/>
    <property type="match status" value="2"/>
</dbReference>
<dbReference type="GO" id="GO:0140359">
    <property type="term" value="F:ABC-type transporter activity"/>
    <property type="evidence" value="ECO:0007669"/>
    <property type="project" value="InterPro"/>
</dbReference>
<dbReference type="InterPro" id="IPR056264">
    <property type="entry name" value="R2_ABCA1-4-like"/>
</dbReference>
<keyword evidence="14 21" id="KW-0472">Membrane</keyword>
<feature type="transmembrane region" description="Helical" evidence="21">
    <location>
        <begin position="394"/>
        <end position="415"/>
    </location>
</feature>
<keyword evidence="8" id="KW-0677">Repeat</keyword>
<evidence type="ECO:0000256" key="21">
    <source>
        <dbReference type="SAM" id="Phobius"/>
    </source>
</evidence>
<dbReference type="PROSITE" id="PS00211">
    <property type="entry name" value="ABC_TRANSPORTER_1"/>
    <property type="match status" value="1"/>
</dbReference>
<feature type="region of interest" description="Disordered" evidence="20">
    <location>
        <begin position="703"/>
        <end position="724"/>
    </location>
</feature>
<keyword evidence="16" id="KW-0458">Lysosome</keyword>
<dbReference type="InterPro" id="IPR003593">
    <property type="entry name" value="AAA+_ATPase"/>
</dbReference>
<feature type="transmembrane region" description="Helical" evidence="21">
    <location>
        <begin position="314"/>
        <end position="335"/>
    </location>
</feature>
<keyword evidence="6" id="KW-0597">Phosphoprotein</keyword>
<protein>
    <recommendedName>
        <fullName evidence="18">ATP-binding cassette sub-family A member 2</fullName>
    </recommendedName>
    <alternativeName>
        <fullName evidence="19">ATP-binding cassette transporter 2</fullName>
    </alternativeName>
</protein>
<dbReference type="PANTHER" id="PTHR19229:SF36">
    <property type="entry name" value="ATP-BINDING CASSETTE SUB-FAMILY A MEMBER 2"/>
    <property type="match status" value="1"/>
</dbReference>
<evidence type="ECO:0000256" key="19">
    <source>
        <dbReference type="ARBA" id="ARBA00083139"/>
    </source>
</evidence>
<reference evidence="23" key="1">
    <citation type="submission" date="2025-08" db="UniProtKB">
        <authorList>
            <consortium name="Ensembl"/>
        </authorList>
    </citation>
    <scope>IDENTIFICATION</scope>
</reference>
<dbReference type="GO" id="GO:0010008">
    <property type="term" value="C:endosome membrane"/>
    <property type="evidence" value="ECO:0007669"/>
    <property type="project" value="UniProtKB-SubCell"/>
</dbReference>
<feature type="transmembrane region" description="Helical" evidence="21">
    <location>
        <begin position="1359"/>
        <end position="1381"/>
    </location>
</feature>
<dbReference type="Proteomes" id="UP000694409">
    <property type="component" value="Unassembled WGS sequence"/>
</dbReference>
<evidence type="ECO:0000256" key="17">
    <source>
        <dbReference type="ARBA" id="ARBA00059684"/>
    </source>
</evidence>